<gene>
    <name evidence="1" type="ORF">Pint_05305</name>
</gene>
<dbReference type="Proteomes" id="UP001163603">
    <property type="component" value="Chromosome 3"/>
</dbReference>
<dbReference type="EMBL" id="CM047738">
    <property type="protein sequence ID" value="KAJ0046342.1"/>
    <property type="molecule type" value="Genomic_DNA"/>
</dbReference>
<proteinExistence type="predicted"/>
<accession>A0ACC0Z606</accession>
<comment type="caution">
    <text evidence="1">The sequence shown here is derived from an EMBL/GenBank/DDBJ whole genome shotgun (WGS) entry which is preliminary data.</text>
</comment>
<evidence type="ECO:0000313" key="2">
    <source>
        <dbReference type="Proteomes" id="UP001163603"/>
    </source>
</evidence>
<evidence type="ECO:0000313" key="1">
    <source>
        <dbReference type="EMBL" id="KAJ0046342.1"/>
    </source>
</evidence>
<organism evidence="1 2">
    <name type="scientific">Pistacia integerrima</name>
    <dbReference type="NCBI Taxonomy" id="434235"/>
    <lineage>
        <taxon>Eukaryota</taxon>
        <taxon>Viridiplantae</taxon>
        <taxon>Streptophyta</taxon>
        <taxon>Embryophyta</taxon>
        <taxon>Tracheophyta</taxon>
        <taxon>Spermatophyta</taxon>
        <taxon>Magnoliopsida</taxon>
        <taxon>eudicotyledons</taxon>
        <taxon>Gunneridae</taxon>
        <taxon>Pentapetalae</taxon>
        <taxon>rosids</taxon>
        <taxon>malvids</taxon>
        <taxon>Sapindales</taxon>
        <taxon>Anacardiaceae</taxon>
        <taxon>Pistacia</taxon>
    </lineage>
</organism>
<name>A0ACC0Z606_9ROSI</name>
<protein>
    <submittedName>
        <fullName evidence="1">Uncharacterized protein</fullName>
    </submittedName>
</protein>
<reference evidence="2" key="1">
    <citation type="journal article" date="2023" name="G3 (Bethesda)">
        <title>Genome assembly and association tests identify interacting loci associated with vigor, precocity, and sex in interspecific pistachio rootstocks.</title>
        <authorList>
            <person name="Palmer W."/>
            <person name="Jacygrad E."/>
            <person name="Sagayaradj S."/>
            <person name="Cavanaugh K."/>
            <person name="Han R."/>
            <person name="Bertier L."/>
            <person name="Beede B."/>
            <person name="Kafkas S."/>
            <person name="Golino D."/>
            <person name="Preece J."/>
            <person name="Michelmore R."/>
        </authorList>
    </citation>
    <scope>NUCLEOTIDE SEQUENCE [LARGE SCALE GENOMIC DNA]</scope>
</reference>
<sequence length="228" mass="26451">MQVASEMAAPDNNKEYGYCMGRKVDTGALEGYRYYLSLRTVLEMLNDRGYDIPSSQLSRSLAEFRSIFGDKPDIERLRFDFPLRSKPSKKMLVLFLGTDEVKTQTVRHIFGQILNRENIQGLMLILQSKMTPIAKKEVKKFPFKVEIFQITDLLVNITKHILQPKHEILTAAEKHILLKKYMLEDEQLPRMLENDAIARYYGLEKGQLVKLTYSDGFADSLETYRCIQ</sequence>
<keyword evidence="2" id="KW-1185">Reference proteome</keyword>